<dbReference type="AlphaFoldDB" id="A0A3B0B0L2"/>
<dbReference type="Pfam" id="PF02811">
    <property type="entry name" value="PHP"/>
    <property type="match status" value="1"/>
</dbReference>
<evidence type="ECO:0000256" key="1">
    <source>
        <dbReference type="ARBA" id="ARBA00022679"/>
    </source>
</evidence>
<feature type="domain" description="Bacterial DNA polymerase III alpha subunit NTPase" evidence="6">
    <location>
        <begin position="275"/>
        <end position="447"/>
    </location>
</feature>
<evidence type="ECO:0000259" key="5">
    <source>
        <dbReference type="Pfam" id="PF02811"/>
    </source>
</evidence>
<sequence length="791" mass="88014">MTNQNREHAVTERIEFHVRTAFLEEADTIAIESMIDLAASQGHRAIGIVGENAVRAFPAAEKKAKQAGLLPIFGIRASITDEEGRRFSCTAYAQNETGKKQLFKLVSLSLTAEEGTLSKASVEALRGGLILTGGDAGSELFETVFHRSREEAEALARFYDVLVICPLSAYQREYAGQGLVYSYVELEEAVRSICAIGEKLGIRVIAVGNVDGCSKQSEAPFYTTEQLLQEFAYLGENKAYEVVVTNTNEVADRFEAYELFPAQLQLPAISDGDQRIRSLCYSRAEARYGSPLPDTVHSRLERELLAIVRYRFAAPYLIATQVVKQSLSDGFMVGTRGSVGSCLTAYLLGLSEINPLAPHYVCPSCTYSEWERSETVRSGYDLQDKSCPRCSANMDGDGHDIPCETFLGIHLNKVPDIDLNVAVEYQARAQDLLKEIFGENRVFMAGTSKGGRHLGGIIILPDGREAEELTPLQPTELEGRTGWRQTHFDYRLLEHNVLKLDILRHDHPSLMRLLRELTGVEPASIPTNDPNVLELFRSTAPLGVSEELLRTSVATYGIPEMGTPFVREMLKEALPSTFYDLLQISGLSHGTGVWEGNAQELLRSGACTLQSVIALRDHIMQDLIAHGMESELAFKITESVRKGKGVPDEWAVQMQACGMPDWYVRSCRQIQYLFPKAHAVSYVISAIRSAYFKLYYPQEFYAAYFTVHEEEVDYDVISRGYEAILEKLIDLEQKKQPGESNGRYLERRTWEVALEMTARGFRLKKGQGGLFDVADSKRSIAVPAAITAVKA</sequence>
<dbReference type="Gene3D" id="3.20.20.140">
    <property type="entry name" value="Metal-dependent hydrolases"/>
    <property type="match status" value="1"/>
</dbReference>
<dbReference type="Gene3D" id="1.10.150.870">
    <property type="match status" value="1"/>
</dbReference>
<evidence type="ECO:0000259" key="6">
    <source>
        <dbReference type="Pfam" id="PF07733"/>
    </source>
</evidence>
<comment type="caution">
    <text evidence="8">The sequence shown here is derived from an EMBL/GenBank/DDBJ whole genome shotgun (WGS) entry which is preliminary data.</text>
</comment>
<dbReference type="EMBL" id="RBAH01000035">
    <property type="protein sequence ID" value="RKN66070.1"/>
    <property type="molecule type" value="Genomic_DNA"/>
</dbReference>
<dbReference type="InterPro" id="IPR004805">
    <property type="entry name" value="DnaE2/DnaE/PolC"/>
</dbReference>
<evidence type="ECO:0000256" key="2">
    <source>
        <dbReference type="ARBA" id="ARBA00022695"/>
    </source>
</evidence>
<organism evidence="8 9">
    <name type="scientific">Paenibacillus ginsengarvi</name>
    <dbReference type="NCBI Taxonomy" id="400777"/>
    <lineage>
        <taxon>Bacteria</taxon>
        <taxon>Bacillati</taxon>
        <taxon>Bacillota</taxon>
        <taxon>Bacilli</taxon>
        <taxon>Bacillales</taxon>
        <taxon>Paenibacillaceae</taxon>
        <taxon>Paenibacillus</taxon>
    </lineage>
</organism>
<evidence type="ECO:0000313" key="8">
    <source>
        <dbReference type="EMBL" id="RKN66070.1"/>
    </source>
</evidence>
<evidence type="ECO:0000256" key="4">
    <source>
        <dbReference type="ARBA" id="ARBA00022932"/>
    </source>
</evidence>
<keyword evidence="1" id="KW-0808">Transferase</keyword>
<protein>
    <submittedName>
        <fullName evidence="8">PHP domain-containing protein</fullName>
    </submittedName>
</protein>
<name>A0A3B0B0L2_9BACL</name>
<dbReference type="SUPFAM" id="SSF53098">
    <property type="entry name" value="Ribonuclease H-like"/>
    <property type="match status" value="1"/>
</dbReference>
<keyword evidence="3" id="KW-0235">DNA replication</keyword>
<proteinExistence type="predicted"/>
<dbReference type="Gene3D" id="6.10.140.1510">
    <property type="match status" value="1"/>
</dbReference>
<gene>
    <name evidence="8" type="ORF">D7M11_31855</name>
</gene>
<keyword evidence="4" id="KW-0239">DNA-directed DNA polymerase</keyword>
<dbReference type="InterPro" id="IPR012337">
    <property type="entry name" value="RNaseH-like_sf"/>
</dbReference>
<dbReference type="InterPro" id="IPR004013">
    <property type="entry name" value="PHP_dom"/>
</dbReference>
<dbReference type="RefSeq" id="WP_120751325.1">
    <property type="nucleotide sequence ID" value="NZ_RBAH01000035.1"/>
</dbReference>
<dbReference type="GO" id="GO:0008408">
    <property type="term" value="F:3'-5' exonuclease activity"/>
    <property type="evidence" value="ECO:0007669"/>
    <property type="project" value="InterPro"/>
</dbReference>
<dbReference type="Proteomes" id="UP000282311">
    <property type="component" value="Unassembled WGS sequence"/>
</dbReference>
<dbReference type="GO" id="GO:0003887">
    <property type="term" value="F:DNA-directed DNA polymerase activity"/>
    <property type="evidence" value="ECO:0007669"/>
    <property type="project" value="UniProtKB-KW"/>
</dbReference>
<dbReference type="PANTHER" id="PTHR32294">
    <property type="entry name" value="DNA POLYMERASE III SUBUNIT ALPHA"/>
    <property type="match status" value="1"/>
</dbReference>
<keyword evidence="2" id="KW-0548">Nucleotidyltransferase</keyword>
<dbReference type="OrthoDB" id="2493612at2"/>
<dbReference type="InterPro" id="IPR011708">
    <property type="entry name" value="DNA_pol3_alpha_NTPase_dom"/>
</dbReference>
<keyword evidence="9" id="KW-1185">Reference proteome</keyword>
<evidence type="ECO:0000259" key="7">
    <source>
        <dbReference type="Pfam" id="PF17657"/>
    </source>
</evidence>
<reference evidence="8 9" key="1">
    <citation type="journal article" date="2007" name="Int. J. Syst. Evol. Microbiol.">
        <title>Paenibacillus ginsengarvi sp. nov., isolated from soil from ginseng cultivation.</title>
        <authorList>
            <person name="Yoon M.H."/>
            <person name="Ten L.N."/>
            <person name="Im W.T."/>
        </authorList>
    </citation>
    <scope>NUCLEOTIDE SEQUENCE [LARGE SCALE GENOMIC DNA]</scope>
    <source>
        <strain evidence="8 9">KCTC 13059</strain>
    </source>
</reference>
<feature type="domain" description="PHP" evidence="5">
    <location>
        <begin position="16"/>
        <end position="159"/>
    </location>
</feature>
<dbReference type="PANTHER" id="PTHR32294:SF5">
    <property type="entry name" value="DNA POLYMERASE III POLC-TYPE"/>
    <property type="match status" value="1"/>
</dbReference>
<dbReference type="InterPro" id="IPR040982">
    <property type="entry name" value="DNA_pol3_finger"/>
</dbReference>
<feature type="domain" description="DNA polymerase III alpha subunit finger" evidence="7">
    <location>
        <begin position="518"/>
        <end position="644"/>
    </location>
</feature>
<dbReference type="Pfam" id="PF17657">
    <property type="entry name" value="DNA_pol3_finger"/>
    <property type="match status" value="1"/>
</dbReference>
<dbReference type="Gene3D" id="1.10.150.700">
    <property type="entry name" value="PolC, middle finger domain"/>
    <property type="match status" value="1"/>
</dbReference>
<dbReference type="Pfam" id="PF07733">
    <property type="entry name" value="DNA_pol3_alpha"/>
    <property type="match status" value="1"/>
</dbReference>
<evidence type="ECO:0000313" key="9">
    <source>
        <dbReference type="Proteomes" id="UP000282311"/>
    </source>
</evidence>
<dbReference type="Gene3D" id="3.30.1900.20">
    <property type="match status" value="1"/>
</dbReference>
<dbReference type="GO" id="GO:0006260">
    <property type="term" value="P:DNA replication"/>
    <property type="evidence" value="ECO:0007669"/>
    <property type="project" value="UniProtKB-KW"/>
</dbReference>
<dbReference type="InterPro" id="IPR044923">
    <property type="entry name" value="PolC_middle_finger_sf"/>
</dbReference>
<accession>A0A3B0B0L2</accession>
<evidence type="ECO:0000256" key="3">
    <source>
        <dbReference type="ARBA" id="ARBA00022705"/>
    </source>
</evidence>